<name>A0A250JDL9_9BACT</name>
<sequence>MSVGPRQGKHAHGMLNPMGGDGRRPMNLLEATMNAALDLVAVAVLFAQGARAA</sequence>
<gene>
    <name evidence="2" type="ORF">CYFUS_007193</name>
</gene>
<evidence type="ECO:0000313" key="3">
    <source>
        <dbReference type="Proteomes" id="UP000217257"/>
    </source>
</evidence>
<dbReference type="Proteomes" id="UP000217257">
    <property type="component" value="Chromosome"/>
</dbReference>
<dbReference type="AlphaFoldDB" id="A0A250JDL9"/>
<evidence type="ECO:0000256" key="1">
    <source>
        <dbReference type="SAM" id="MobiDB-lite"/>
    </source>
</evidence>
<proteinExistence type="predicted"/>
<dbReference type="EMBL" id="CP022098">
    <property type="protein sequence ID" value="ATB41723.1"/>
    <property type="molecule type" value="Genomic_DNA"/>
</dbReference>
<protein>
    <submittedName>
        <fullName evidence="2">Uncharacterized protein</fullName>
    </submittedName>
</protein>
<dbReference type="KEGG" id="cfus:CYFUS_007193"/>
<feature type="region of interest" description="Disordered" evidence="1">
    <location>
        <begin position="1"/>
        <end position="20"/>
    </location>
</feature>
<accession>A0A250JDL9</accession>
<reference evidence="2 3" key="1">
    <citation type="submission" date="2017-06" db="EMBL/GenBank/DDBJ databases">
        <title>Sequencing and comparative analysis of myxobacterial genomes.</title>
        <authorList>
            <person name="Rupp O."/>
            <person name="Goesmann A."/>
            <person name="Sogaard-Andersen L."/>
        </authorList>
    </citation>
    <scope>NUCLEOTIDE SEQUENCE [LARGE SCALE GENOMIC DNA]</scope>
    <source>
        <strain evidence="2 3">DSM 52655</strain>
    </source>
</reference>
<evidence type="ECO:0000313" key="2">
    <source>
        <dbReference type="EMBL" id="ATB41723.1"/>
    </source>
</evidence>
<organism evidence="2 3">
    <name type="scientific">Cystobacter fuscus</name>
    <dbReference type="NCBI Taxonomy" id="43"/>
    <lineage>
        <taxon>Bacteria</taxon>
        <taxon>Pseudomonadati</taxon>
        <taxon>Myxococcota</taxon>
        <taxon>Myxococcia</taxon>
        <taxon>Myxococcales</taxon>
        <taxon>Cystobacterineae</taxon>
        <taxon>Archangiaceae</taxon>
        <taxon>Cystobacter</taxon>
    </lineage>
</organism>